<evidence type="ECO:0000256" key="1">
    <source>
        <dbReference type="SAM" id="Coils"/>
    </source>
</evidence>
<dbReference type="EMBL" id="GAMC01014210">
    <property type="protein sequence ID" value="JAB92345.1"/>
    <property type="molecule type" value="mRNA"/>
</dbReference>
<proteinExistence type="evidence at transcript level"/>
<dbReference type="Pfam" id="PF21007">
    <property type="entry name" value="FBF1"/>
    <property type="match status" value="1"/>
</dbReference>
<evidence type="ECO:0000259" key="3">
    <source>
        <dbReference type="Pfam" id="PF21007"/>
    </source>
</evidence>
<dbReference type="GO" id="GO:0060271">
    <property type="term" value="P:cilium assembly"/>
    <property type="evidence" value="ECO:0007669"/>
    <property type="project" value="InterPro"/>
</dbReference>
<evidence type="ECO:0000313" key="4">
    <source>
        <dbReference type="EMBL" id="JAB92345.1"/>
    </source>
</evidence>
<dbReference type="GO" id="GO:0090162">
    <property type="term" value="P:establishment of epithelial cell polarity"/>
    <property type="evidence" value="ECO:0007669"/>
    <property type="project" value="InterPro"/>
</dbReference>
<gene>
    <name evidence="4" type="primary">FBF1</name>
</gene>
<dbReference type="OrthoDB" id="8195456at2759"/>
<dbReference type="GO" id="GO:0036064">
    <property type="term" value="C:ciliary basal body"/>
    <property type="evidence" value="ECO:0007669"/>
    <property type="project" value="TreeGrafter"/>
</dbReference>
<feature type="region of interest" description="Disordered" evidence="2">
    <location>
        <begin position="53"/>
        <end position="218"/>
    </location>
</feature>
<feature type="compositionally biased region" description="Polar residues" evidence="2">
    <location>
        <begin position="124"/>
        <end position="139"/>
    </location>
</feature>
<feature type="compositionally biased region" description="Acidic residues" evidence="2">
    <location>
        <begin position="92"/>
        <end position="102"/>
    </location>
</feature>
<feature type="coiled-coil region" evidence="1">
    <location>
        <begin position="314"/>
        <end position="390"/>
    </location>
</feature>
<feature type="compositionally biased region" description="Low complexity" evidence="2">
    <location>
        <begin position="456"/>
        <end position="469"/>
    </location>
</feature>
<reference evidence="4" key="2">
    <citation type="journal article" date="2014" name="BMC Genomics">
        <title>A genomic perspective to assessing quality of mass-reared SIT flies used in Mediterranean fruit fly (Ceratitis capitata) eradication in California.</title>
        <authorList>
            <person name="Calla B."/>
            <person name="Hall B."/>
            <person name="Hou S."/>
            <person name="Geib S.M."/>
        </authorList>
    </citation>
    <scope>NUCLEOTIDE SEQUENCE</scope>
</reference>
<feature type="compositionally biased region" description="Low complexity" evidence="2">
    <location>
        <begin position="67"/>
        <end position="80"/>
    </location>
</feature>
<feature type="coiled-coil region" evidence="1">
    <location>
        <begin position="805"/>
        <end position="881"/>
    </location>
</feature>
<feature type="compositionally biased region" description="Basic and acidic residues" evidence="2">
    <location>
        <begin position="433"/>
        <end position="448"/>
    </location>
</feature>
<sequence length="1041" mass="118260">MNFSDDPLADLLSDNSLDNDTFFDNPANKKPTNRVNKTKNKLDDLFGIKEESEAVPPVPVPKTRQAVSTPTTTVITNTPSKSQTKPTTDFTQNDDEDDDDLGFDPQKPKAAGKLNLLDDLFASSGVSESKRPSTAQPTTGRRDTEKPVISRQSTDTTTDTSNVLLTQPRPKTSAGRRSSSASNAMTVDPLGLFGAQAKERDKEPSISGMSTPKARKRGTTADWLGLNTEAEGVAKIDNIPDSPAHISKPPTTTSLTTTASTARETIDILKLPDNDWPATLAQHAEIHENAERVTEQIATPATAGGSTAKNILLLNAHNMEMKNAYTALQQQESQLALATQMKAQERALLEMQRKQETLLQQQERQFQALMEQQLQRQQQMEEHIKMQQQRISTHIQLLMSQPAMLPTMPLPASTAAAVAFDNLGERLGSPDGTPEKSEDVRGTLEQRHGKSRSHSGSRSNSHGRPSSPSDGIMVHVQLEADNKRLELEKLRLEELVANQKVNYEREIELIERSYKKQLEVVENQAHSIETRLKTELEELTKNYAQKLDALDSEKTRLKSDYETDIGALKQDHEDELRKLKKSHDDDLDMLRDEHRRMLDNVRQAKMLEFAAIQENGSYMETLKAASSNLENLSDGLQSLRDDVNSRLELQHKEREKKLTAREKRLEDAERRLKMNEETADEEKKRLMILVSTLEQQLNKLSKDSAEENWLLRQRMAALEAEKAAFEKEKEFAREQIARDEKRLADLKERQLAEAQRALVDLQEEKARVYLERTKIETEQKLQSGHDVEMQRLEMDAVMKVAQDAARQADVERERYHKSLRKLEQQKRELMDKENTLRAKEDELQQETLSFRMAEHKSQEALEAARTAEQNFRAKLQILQQRMSEVGEMEVNLSQERMLLTQERISLQQMKQRLMEKRCALCKMGDQREKVAQFFTNNDGDPMVQAENGATSVPDALQQSQIRAEELKMRHILEEGNIVDRMLDENIAESFRKMRATTNMEYWPETVLDDDAKEMALNNLDNIGLLRGSGDNLISRNGPSNY</sequence>
<dbReference type="InterPro" id="IPR049390">
    <property type="entry name" value="FBF1_C"/>
</dbReference>
<dbReference type="GO" id="GO:0097539">
    <property type="term" value="C:ciliary transition fiber"/>
    <property type="evidence" value="ECO:0007669"/>
    <property type="project" value="InterPro"/>
</dbReference>
<accession>W8AU28</accession>
<dbReference type="InterPro" id="IPR033561">
    <property type="entry name" value="FBF1"/>
</dbReference>
<protein>
    <submittedName>
        <fullName evidence="4">Fas-binding factor 1</fullName>
    </submittedName>
</protein>
<organism evidence="4">
    <name type="scientific">Ceratitis capitata</name>
    <name type="common">Mediterranean fruit fly</name>
    <name type="synonym">Tephritis capitata</name>
    <dbReference type="NCBI Taxonomy" id="7213"/>
    <lineage>
        <taxon>Eukaryota</taxon>
        <taxon>Metazoa</taxon>
        <taxon>Ecdysozoa</taxon>
        <taxon>Arthropoda</taxon>
        <taxon>Hexapoda</taxon>
        <taxon>Insecta</taxon>
        <taxon>Pterygota</taxon>
        <taxon>Neoptera</taxon>
        <taxon>Endopterygota</taxon>
        <taxon>Diptera</taxon>
        <taxon>Brachycera</taxon>
        <taxon>Muscomorpha</taxon>
        <taxon>Tephritoidea</taxon>
        <taxon>Tephritidae</taxon>
        <taxon>Ceratitis</taxon>
        <taxon>Ceratitis</taxon>
    </lineage>
</organism>
<name>W8AU28_CERCA</name>
<dbReference type="GO" id="GO:0005814">
    <property type="term" value="C:centriole"/>
    <property type="evidence" value="ECO:0007669"/>
    <property type="project" value="TreeGrafter"/>
</dbReference>
<dbReference type="PANTHER" id="PTHR33689:SF1">
    <property type="entry name" value="FAS-BINDING FACTOR 1"/>
    <property type="match status" value="1"/>
</dbReference>
<feature type="coiled-coil region" evidence="1">
    <location>
        <begin position="473"/>
        <end position="593"/>
    </location>
</feature>
<keyword evidence="1" id="KW-0175">Coiled coil</keyword>
<feature type="coiled-coil region" evidence="1">
    <location>
        <begin position="622"/>
        <end position="778"/>
    </location>
</feature>
<evidence type="ECO:0000256" key="2">
    <source>
        <dbReference type="SAM" id="MobiDB-lite"/>
    </source>
</evidence>
<feature type="compositionally biased region" description="Low complexity" evidence="2">
    <location>
        <begin position="1"/>
        <end position="20"/>
    </location>
</feature>
<feature type="domain" description="Fas-binding factor 1 C-terminal" evidence="3">
    <location>
        <begin position="485"/>
        <end position="940"/>
    </location>
</feature>
<dbReference type="PANTHER" id="PTHR33689">
    <property type="entry name" value="FAS-BINDING FACTOR 1"/>
    <property type="match status" value="1"/>
</dbReference>
<reference evidence="4" key="1">
    <citation type="submission" date="2013-07" db="EMBL/GenBank/DDBJ databases">
        <authorList>
            <person name="Geib S."/>
        </authorList>
    </citation>
    <scope>NUCLEOTIDE SEQUENCE</scope>
</reference>
<feature type="compositionally biased region" description="Low complexity" evidence="2">
    <location>
        <begin position="173"/>
        <end position="182"/>
    </location>
</feature>
<dbReference type="AlphaFoldDB" id="W8AU28"/>
<feature type="region of interest" description="Disordered" evidence="2">
    <location>
        <begin position="424"/>
        <end position="471"/>
    </location>
</feature>
<feature type="region of interest" description="Disordered" evidence="2">
    <location>
        <begin position="1"/>
        <end position="40"/>
    </location>
</feature>